<dbReference type="Gene3D" id="2.60.40.10">
    <property type="entry name" value="Immunoglobulins"/>
    <property type="match status" value="1"/>
</dbReference>
<keyword evidence="3" id="KW-1185">Reference proteome</keyword>
<dbReference type="PANTHER" id="PTHR48421:SF1">
    <property type="entry name" value="MYCBP-ASSOCIATED PROTEIN"/>
    <property type="match status" value="1"/>
</dbReference>
<proteinExistence type="predicted"/>
<dbReference type="InterPro" id="IPR032707">
    <property type="entry name" value="MYCBPAP"/>
</dbReference>
<sequence length="656" mass="75141">MPKVNKVRQGDLIVTSITEEQPEQEQDYYREQRGPIILVRGLQTEVKLSFVPNEDEDDENFACEHLEPFCATSRGIDKQSITLRNEGTTAIRCQWLRFPPNNESEFLLANPAGSVVPGGGGGGTRHGRAGWRKRLNDEKVFKSSCHQFRFRELPSVLLPGQSLEFTIVFRSKKPGYFFENLYLLTHPKLRDSEGRGYSLRLSGICMDPEIVETDGNKSRPENINELVSQTTLEQEAKDLMDSVLDHALFIEPEHPTTLPYLKVTSESIFYTHNRNLKYYYEISQKSLETVRRIIELLVPLQRIEKVCTLSIESLYQLLWTRNSSQDMYWTHFKTDKTEKLLKKLASYNNILIQPRRYSYCTADSRKITSSYATFVTLIDQILTRMEYIDALYSTRELQEIFIDISVQKYESRKLYDKEDNSVWDFGAFIPQMNEEIFEPSSKEETIGALEGETVQEIDSRQIQIQELVDRLVEISPSKKTVQEGKEKKRKNRKNDVAATLGKKWKKKSKQDKNAVDGMEEDEEGRLYGQQSAATVEMLGESSPLTRSAGSGSGGGTAEDSEAPTSTPPPPAVEEERSLATPISQRLEELPQAVQEQFQEETKRRIYQAKRMVFEDLLAKGIERIICAVDAFNAMEDYRQSEFLAKPNISTNYCCSD</sequence>
<organism evidence="2 3">
    <name type="scientific">Folsomia candida</name>
    <name type="common">Springtail</name>
    <dbReference type="NCBI Taxonomy" id="158441"/>
    <lineage>
        <taxon>Eukaryota</taxon>
        <taxon>Metazoa</taxon>
        <taxon>Ecdysozoa</taxon>
        <taxon>Arthropoda</taxon>
        <taxon>Hexapoda</taxon>
        <taxon>Collembola</taxon>
        <taxon>Entomobryomorpha</taxon>
        <taxon>Isotomoidea</taxon>
        <taxon>Isotomidae</taxon>
        <taxon>Proisotominae</taxon>
        <taxon>Folsomia</taxon>
    </lineage>
</organism>
<feature type="region of interest" description="Disordered" evidence="1">
    <location>
        <begin position="479"/>
        <end position="578"/>
    </location>
</feature>
<dbReference type="AlphaFoldDB" id="A0A226EKM6"/>
<comment type="caution">
    <text evidence="2">The sequence shown here is derived from an EMBL/GenBank/DDBJ whole genome shotgun (WGS) entry which is preliminary data.</text>
</comment>
<dbReference type="OrthoDB" id="10263316at2759"/>
<name>A0A226EKM6_FOLCA</name>
<evidence type="ECO:0000313" key="3">
    <source>
        <dbReference type="Proteomes" id="UP000198287"/>
    </source>
</evidence>
<dbReference type="Pfam" id="PF14646">
    <property type="entry name" value="MYCBPAP"/>
    <property type="match status" value="1"/>
</dbReference>
<evidence type="ECO:0000256" key="1">
    <source>
        <dbReference type="SAM" id="MobiDB-lite"/>
    </source>
</evidence>
<evidence type="ECO:0000313" key="2">
    <source>
        <dbReference type="EMBL" id="OXA57544.1"/>
    </source>
</evidence>
<reference evidence="2 3" key="1">
    <citation type="submission" date="2015-12" db="EMBL/GenBank/DDBJ databases">
        <title>The genome of Folsomia candida.</title>
        <authorList>
            <person name="Faddeeva A."/>
            <person name="Derks M.F."/>
            <person name="Anvar Y."/>
            <person name="Smit S."/>
            <person name="Van Straalen N."/>
            <person name="Roelofs D."/>
        </authorList>
    </citation>
    <scope>NUCLEOTIDE SEQUENCE [LARGE SCALE GENOMIC DNA]</scope>
    <source>
        <strain evidence="2 3">VU population</strain>
        <tissue evidence="2">Whole body</tissue>
    </source>
</reference>
<gene>
    <name evidence="2" type="ORF">Fcan01_08406</name>
</gene>
<dbReference type="PANTHER" id="PTHR48421">
    <property type="entry name" value="MYCBP-ASSOCIATED PROTEIN"/>
    <property type="match status" value="1"/>
</dbReference>
<protein>
    <submittedName>
        <fullName evidence="2">MYCBP-associated protein</fullName>
    </submittedName>
</protein>
<dbReference type="EMBL" id="LNIX01000003">
    <property type="protein sequence ID" value="OXA57544.1"/>
    <property type="molecule type" value="Genomic_DNA"/>
</dbReference>
<dbReference type="Proteomes" id="UP000198287">
    <property type="component" value="Unassembled WGS sequence"/>
</dbReference>
<accession>A0A226EKM6</accession>
<dbReference type="InterPro" id="IPR013783">
    <property type="entry name" value="Ig-like_fold"/>
</dbReference>